<evidence type="ECO:0000256" key="1">
    <source>
        <dbReference type="ARBA" id="ARBA00022670"/>
    </source>
</evidence>
<dbReference type="PANTHER" id="PTHR43343">
    <property type="entry name" value="PEPTIDASE S12"/>
    <property type="match status" value="1"/>
</dbReference>
<feature type="compositionally biased region" description="Low complexity" evidence="3">
    <location>
        <begin position="101"/>
        <end position="110"/>
    </location>
</feature>
<dbReference type="InterPro" id="IPR009003">
    <property type="entry name" value="Peptidase_S1_PA"/>
</dbReference>
<feature type="domain" description="PDZ" evidence="5">
    <location>
        <begin position="422"/>
        <end position="509"/>
    </location>
</feature>
<keyword evidence="4" id="KW-0472">Membrane</keyword>
<evidence type="ECO:0000313" key="7">
    <source>
        <dbReference type="Proteomes" id="UP001500642"/>
    </source>
</evidence>
<accession>A0ABP8J4X8</accession>
<dbReference type="PROSITE" id="PS50106">
    <property type="entry name" value="PDZ"/>
    <property type="match status" value="1"/>
</dbReference>
<dbReference type="InterPro" id="IPR001940">
    <property type="entry name" value="Peptidase_S1C"/>
</dbReference>
<name>A0ABP8J4X8_9MICO</name>
<keyword evidence="1" id="KW-0645">Protease</keyword>
<gene>
    <name evidence="6" type="ORF">GCM10023167_05960</name>
</gene>
<dbReference type="PANTHER" id="PTHR43343:SF3">
    <property type="entry name" value="PROTEASE DO-LIKE 8, CHLOROPLASTIC"/>
    <property type="match status" value="1"/>
</dbReference>
<dbReference type="Gene3D" id="2.40.10.120">
    <property type="match status" value="1"/>
</dbReference>
<evidence type="ECO:0000259" key="5">
    <source>
        <dbReference type="PROSITE" id="PS50106"/>
    </source>
</evidence>
<dbReference type="InterPro" id="IPR036034">
    <property type="entry name" value="PDZ_sf"/>
</dbReference>
<keyword evidence="4" id="KW-1133">Transmembrane helix</keyword>
<feature type="compositionally biased region" description="Low complexity" evidence="3">
    <location>
        <begin position="118"/>
        <end position="153"/>
    </location>
</feature>
<dbReference type="SUPFAM" id="SSF50156">
    <property type="entry name" value="PDZ domain-like"/>
    <property type="match status" value="1"/>
</dbReference>
<proteinExistence type="predicted"/>
<reference evidence="7" key="1">
    <citation type="journal article" date="2019" name="Int. J. Syst. Evol. Microbiol.">
        <title>The Global Catalogue of Microorganisms (GCM) 10K type strain sequencing project: providing services to taxonomists for standard genome sequencing and annotation.</title>
        <authorList>
            <consortium name="The Broad Institute Genomics Platform"/>
            <consortium name="The Broad Institute Genome Sequencing Center for Infectious Disease"/>
            <person name="Wu L."/>
            <person name="Ma J."/>
        </authorList>
    </citation>
    <scope>NUCLEOTIDE SEQUENCE [LARGE SCALE GENOMIC DNA]</scope>
    <source>
        <strain evidence="7">JCM 17808</strain>
    </source>
</reference>
<dbReference type="RefSeq" id="WP_345029679.1">
    <property type="nucleotide sequence ID" value="NZ_BAABGL010000002.1"/>
</dbReference>
<dbReference type="Pfam" id="PF13180">
    <property type="entry name" value="PDZ_2"/>
    <property type="match status" value="1"/>
</dbReference>
<feature type="transmembrane region" description="Helical" evidence="4">
    <location>
        <begin position="166"/>
        <end position="188"/>
    </location>
</feature>
<organism evidence="6 7">
    <name type="scientific">Brevibacterium pityocampae</name>
    <dbReference type="NCBI Taxonomy" id="506594"/>
    <lineage>
        <taxon>Bacteria</taxon>
        <taxon>Bacillati</taxon>
        <taxon>Actinomycetota</taxon>
        <taxon>Actinomycetes</taxon>
        <taxon>Micrococcales</taxon>
        <taxon>Brevibacteriaceae</taxon>
        <taxon>Brevibacterium</taxon>
    </lineage>
</organism>
<feature type="compositionally biased region" description="Low complexity" evidence="3">
    <location>
        <begin position="48"/>
        <end position="71"/>
    </location>
</feature>
<dbReference type="Pfam" id="PF13365">
    <property type="entry name" value="Trypsin_2"/>
    <property type="match status" value="1"/>
</dbReference>
<evidence type="ECO:0000256" key="4">
    <source>
        <dbReference type="SAM" id="Phobius"/>
    </source>
</evidence>
<dbReference type="Gene3D" id="2.30.42.10">
    <property type="match status" value="1"/>
</dbReference>
<dbReference type="PRINTS" id="PR00834">
    <property type="entry name" value="PROTEASES2C"/>
</dbReference>
<sequence length="521" mass="51407">MSDDPQRPGPGDPRQSGYGQHTPGYASGPGRHAEPQRPTFGSPTAPAGPSGQQGYSQQSPGQESPGQQGQPGRQGYGRPGSGQSAPAGQPGHGQQGGAPGYGQQYKQQGGTRPGYGSAGAPAAGTTSTGTAVGTTAHAGPAGSGPASPAPASGPGRGRRGPGWLPLLALTLVAALIGGAIGVGTAFFLDAQNDRQSQEEVTIETPDWTAISAEATQSVVAIQVGVNGQMSGVGSGFVYGDQGYIITNNHVVAAADTAGGEVQVVTNSGAMVSASIVGRDPETDIAVLQLDQQPEGLTPLPVGDSSAMQVGDPVMALGNPLGLADTVTTGIVSALNRPVTTSNIGENPSEEDIALTITNAIQTDAAINPGNSGGPLVNGQGEVIGVNSSTATLQQPGSGGQSGSIGIGFAIPISQATNIADQLISTGEAKHPHLGVSITSGEVESGGISRGSAVVSAVESGSSADQAGIQQGDHIVAVNDTPVNSSVSLQAIIRAQAVGDTVTLTIVRGGSETNVQTTLGES</sequence>
<dbReference type="EMBL" id="BAABGL010000002">
    <property type="protein sequence ID" value="GAA4384792.1"/>
    <property type="molecule type" value="Genomic_DNA"/>
</dbReference>
<protein>
    <recommendedName>
        <fullName evidence="5">PDZ domain-containing protein</fullName>
    </recommendedName>
</protein>
<comment type="caution">
    <text evidence="6">The sequence shown here is derived from an EMBL/GenBank/DDBJ whole genome shotgun (WGS) entry which is preliminary data.</text>
</comment>
<keyword evidence="4" id="KW-0812">Transmembrane</keyword>
<dbReference type="SUPFAM" id="SSF50494">
    <property type="entry name" value="Trypsin-like serine proteases"/>
    <property type="match status" value="1"/>
</dbReference>
<keyword evidence="7" id="KW-1185">Reference proteome</keyword>
<dbReference type="InterPro" id="IPR001478">
    <property type="entry name" value="PDZ"/>
</dbReference>
<feature type="compositionally biased region" description="Gly residues" evidence="3">
    <location>
        <begin position="90"/>
        <end position="100"/>
    </location>
</feature>
<keyword evidence="2" id="KW-0378">Hydrolase</keyword>
<dbReference type="InterPro" id="IPR051201">
    <property type="entry name" value="Chloro_Bact_Ser_Proteases"/>
</dbReference>
<evidence type="ECO:0000313" key="6">
    <source>
        <dbReference type="EMBL" id="GAA4384792.1"/>
    </source>
</evidence>
<feature type="region of interest" description="Disordered" evidence="3">
    <location>
        <begin position="1"/>
        <end position="157"/>
    </location>
</feature>
<dbReference type="Proteomes" id="UP001500642">
    <property type="component" value="Unassembled WGS sequence"/>
</dbReference>
<evidence type="ECO:0000256" key="3">
    <source>
        <dbReference type="SAM" id="MobiDB-lite"/>
    </source>
</evidence>
<evidence type="ECO:0000256" key="2">
    <source>
        <dbReference type="ARBA" id="ARBA00022801"/>
    </source>
</evidence>
<dbReference type="SMART" id="SM00228">
    <property type="entry name" value="PDZ"/>
    <property type="match status" value="1"/>
</dbReference>